<protein>
    <recommendedName>
        <fullName evidence="5">Peptidase inhibitor family I36</fullName>
    </recommendedName>
</protein>
<reference evidence="4" key="1">
    <citation type="journal article" date="2019" name="Int. J. Syst. Evol. Microbiol.">
        <title>The Global Catalogue of Microorganisms (GCM) 10K type strain sequencing project: providing services to taxonomists for standard genome sequencing and annotation.</title>
        <authorList>
            <consortium name="The Broad Institute Genomics Platform"/>
            <consortium name="The Broad Institute Genome Sequencing Center for Infectious Disease"/>
            <person name="Wu L."/>
            <person name="Ma J."/>
        </authorList>
    </citation>
    <scope>NUCLEOTIDE SEQUENCE [LARGE SCALE GENOMIC DNA]</scope>
    <source>
        <strain evidence="4">DT43</strain>
    </source>
</reference>
<evidence type="ECO:0000313" key="4">
    <source>
        <dbReference type="Proteomes" id="UP001596012"/>
    </source>
</evidence>
<keyword evidence="2" id="KW-0732">Signal</keyword>
<evidence type="ECO:0000256" key="1">
    <source>
        <dbReference type="SAM" id="MobiDB-lite"/>
    </source>
</evidence>
<proteinExistence type="predicted"/>
<feature type="signal peptide" evidence="2">
    <location>
        <begin position="1"/>
        <end position="24"/>
    </location>
</feature>
<feature type="region of interest" description="Disordered" evidence="1">
    <location>
        <begin position="27"/>
        <end position="50"/>
    </location>
</feature>
<dbReference type="RefSeq" id="WP_386341618.1">
    <property type="nucleotide sequence ID" value="NZ_JBHSFG010000020.1"/>
</dbReference>
<comment type="caution">
    <text evidence="3">The sequence shown here is derived from an EMBL/GenBank/DDBJ whole genome shotgun (WGS) entry which is preliminary data.</text>
</comment>
<dbReference type="EMBL" id="JBHSFG010000020">
    <property type="protein sequence ID" value="MFC4465558.1"/>
    <property type="molecule type" value="Genomic_DNA"/>
</dbReference>
<organism evidence="3 4">
    <name type="scientific">Streptomyces xiangluensis</name>
    <dbReference type="NCBI Taxonomy" id="2665720"/>
    <lineage>
        <taxon>Bacteria</taxon>
        <taxon>Bacillati</taxon>
        <taxon>Actinomycetota</taxon>
        <taxon>Actinomycetes</taxon>
        <taxon>Kitasatosporales</taxon>
        <taxon>Streptomycetaceae</taxon>
        <taxon>Streptomyces</taxon>
    </lineage>
</organism>
<accession>A0ABV8YP16</accession>
<evidence type="ECO:0008006" key="5">
    <source>
        <dbReference type="Google" id="ProtNLM"/>
    </source>
</evidence>
<evidence type="ECO:0000313" key="3">
    <source>
        <dbReference type="EMBL" id="MFC4465558.1"/>
    </source>
</evidence>
<name>A0ABV8YP16_9ACTN</name>
<feature type="chain" id="PRO_5047539486" description="Peptidase inhibitor family I36" evidence="2">
    <location>
        <begin position="25"/>
        <end position="147"/>
    </location>
</feature>
<dbReference type="Proteomes" id="UP001596012">
    <property type="component" value="Unassembled WGS sequence"/>
</dbReference>
<evidence type="ECO:0000256" key="2">
    <source>
        <dbReference type="SAM" id="SignalP"/>
    </source>
</evidence>
<sequence>MRLRRLATATLATAALTAGLTATAAGPASADRDLRKAESGSSAAARTAGQEGEQKIQARYTVWATNVNVRWNYPNLACNDYPSTTNCQLIVGKVSAGQYFNVGCQKPGQPVGGNPNWVFITTSSFSGFMASYYIEYPDNVLPDVRWC</sequence>
<gene>
    <name evidence="3" type="ORF">ACFPH6_13630</name>
</gene>
<keyword evidence="4" id="KW-1185">Reference proteome</keyword>